<dbReference type="Gene3D" id="2.60.120.260">
    <property type="entry name" value="Galactose-binding domain-like"/>
    <property type="match status" value="1"/>
</dbReference>
<dbReference type="FunFam" id="2.60.120.260:FF:000025">
    <property type="entry name" value="DNA repair protein XRCC1 isoform X1"/>
    <property type="match status" value="1"/>
</dbReference>
<dbReference type="GO" id="GO:0003684">
    <property type="term" value="F:damaged DNA binding"/>
    <property type="evidence" value="ECO:0007669"/>
    <property type="project" value="InterPro"/>
</dbReference>
<gene>
    <name evidence="3" type="ORF">GSLYS_00009140001</name>
</gene>
<feature type="compositionally biased region" description="Polar residues" evidence="1">
    <location>
        <begin position="9"/>
        <end position="21"/>
    </location>
</feature>
<dbReference type="GO" id="GO:0005634">
    <property type="term" value="C:nucleus"/>
    <property type="evidence" value="ECO:0007669"/>
    <property type="project" value="InterPro"/>
</dbReference>
<evidence type="ECO:0000313" key="4">
    <source>
        <dbReference type="Proteomes" id="UP001497497"/>
    </source>
</evidence>
<feature type="non-terminal residue" evidence="3">
    <location>
        <position position="170"/>
    </location>
</feature>
<keyword evidence="4" id="KW-1185">Reference proteome</keyword>
<dbReference type="InterPro" id="IPR008979">
    <property type="entry name" value="Galactose-bd-like_sf"/>
</dbReference>
<dbReference type="AlphaFoldDB" id="A0AAV2HNX1"/>
<evidence type="ECO:0000259" key="2">
    <source>
        <dbReference type="Pfam" id="PF01834"/>
    </source>
</evidence>
<dbReference type="PANTHER" id="PTHR11370">
    <property type="entry name" value="DNA-REPAIR PROTEIN XRCC1"/>
    <property type="match status" value="1"/>
</dbReference>
<feature type="region of interest" description="Disordered" evidence="1">
    <location>
        <begin position="1"/>
        <end position="24"/>
    </location>
</feature>
<dbReference type="SUPFAM" id="SSF49785">
    <property type="entry name" value="Galactose-binding domain-like"/>
    <property type="match status" value="1"/>
</dbReference>
<dbReference type="GO" id="GO:0000012">
    <property type="term" value="P:single strand break repair"/>
    <property type="evidence" value="ECO:0007669"/>
    <property type="project" value="InterPro"/>
</dbReference>
<protein>
    <recommendedName>
        <fullName evidence="2">DNA-repair protein Xrcc1 N-terminal domain-containing protein</fullName>
    </recommendedName>
</protein>
<dbReference type="EMBL" id="CAXITT010000194">
    <property type="protein sequence ID" value="CAL1535180.1"/>
    <property type="molecule type" value="Genomic_DNA"/>
</dbReference>
<sequence length="170" mass="19317">STKDDNHRASNLVNSDGNNRWLSHPKDKSGKLELVLQLEEACTLSYIDIGTTWCSSLEVRVGRSDWPQSMEFKSLIPSVVLMSPVDCRLGRATSCTKMFSKADFSKEIATQQWDRLQIICRQPFRRDVQTGISFIRIKSVEAEKAVSPRKNNNSEIDSNVTRLQKHIFGN</sequence>
<dbReference type="Pfam" id="PF01834">
    <property type="entry name" value="XRCC1_N"/>
    <property type="match status" value="1"/>
</dbReference>
<dbReference type="PANTHER" id="PTHR11370:SF4">
    <property type="entry name" value="DNA-REPAIR PROTEIN XRCC1 N-TERMINAL DOMAIN-CONTAINING PROTEIN"/>
    <property type="match status" value="1"/>
</dbReference>
<evidence type="ECO:0000313" key="3">
    <source>
        <dbReference type="EMBL" id="CAL1535180.1"/>
    </source>
</evidence>
<feature type="non-terminal residue" evidence="3">
    <location>
        <position position="1"/>
    </location>
</feature>
<organism evidence="3 4">
    <name type="scientific">Lymnaea stagnalis</name>
    <name type="common">Great pond snail</name>
    <name type="synonym">Helix stagnalis</name>
    <dbReference type="NCBI Taxonomy" id="6523"/>
    <lineage>
        <taxon>Eukaryota</taxon>
        <taxon>Metazoa</taxon>
        <taxon>Spiralia</taxon>
        <taxon>Lophotrochozoa</taxon>
        <taxon>Mollusca</taxon>
        <taxon>Gastropoda</taxon>
        <taxon>Heterobranchia</taxon>
        <taxon>Euthyneura</taxon>
        <taxon>Panpulmonata</taxon>
        <taxon>Hygrophila</taxon>
        <taxon>Lymnaeoidea</taxon>
        <taxon>Lymnaeidae</taxon>
        <taxon>Lymnaea</taxon>
    </lineage>
</organism>
<comment type="caution">
    <text evidence="3">The sequence shown here is derived from an EMBL/GenBank/DDBJ whole genome shotgun (WGS) entry which is preliminary data.</text>
</comment>
<name>A0AAV2HNX1_LYMST</name>
<feature type="domain" description="DNA-repair protein Xrcc1 N-terminal" evidence="2">
    <location>
        <begin position="1"/>
        <end position="137"/>
    </location>
</feature>
<dbReference type="InterPro" id="IPR002706">
    <property type="entry name" value="Xrcc1_N"/>
</dbReference>
<dbReference type="GO" id="GO:0006284">
    <property type="term" value="P:base-excision repair"/>
    <property type="evidence" value="ECO:0007669"/>
    <property type="project" value="TreeGrafter"/>
</dbReference>
<reference evidence="3 4" key="1">
    <citation type="submission" date="2024-04" db="EMBL/GenBank/DDBJ databases">
        <authorList>
            <consortium name="Genoscope - CEA"/>
            <person name="William W."/>
        </authorList>
    </citation>
    <scope>NUCLEOTIDE SEQUENCE [LARGE SCALE GENOMIC DNA]</scope>
</reference>
<proteinExistence type="predicted"/>
<evidence type="ECO:0000256" key="1">
    <source>
        <dbReference type="SAM" id="MobiDB-lite"/>
    </source>
</evidence>
<dbReference type="Proteomes" id="UP001497497">
    <property type="component" value="Unassembled WGS sequence"/>
</dbReference>
<accession>A0AAV2HNX1</accession>